<feature type="transmembrane region" description="Helical" evidence="7">
    <location>
        <begin position="357"/>
        <end position="375"/>
    </location>
</feature>
<name>A0A1V6PLD5_PENDC</name>
<feature type="transmembrane region" description="Helical" evidence="7">
    <location>
        <begin position="289"/>
        <end position="314"/>
    </location>
</feature>
<dbReference type="OMA" id="MIVPIVC"/>
<keyword evidence="5 7" id="KW-0472">Membrane</keyword>
<dbReference type="PROSITE" id="PS50850">
    <property type="entry name" value="MFS"/>
    <property type="match status" value="1"/>
</dbReference>
<dbReference type="OrthoDB" id="2962993at2759"/>
<feature type="transmembrane region" description="Helical" evidence="7">
    <location>
        <begin position="448"/>
        <end position="469"/>
    </location>
</feature>
<dbReference type="GO" id="GO:0022857">
    <property type="term" value="F:transmembrane transporter activity"/>
    <property type="evidence" value="ECO:0007669"/>
    <property type="project" value="InterPro"/>
</dbReference>
<evidence type="ECO:0000313" key="10">
    <source>
        <dbReference type="Proteomes" id="UP000191522"/>
    </source>
</evidence>
<dbReference type="InterPro" id="IPR036259">
    <property type="entry name" value="MFS_trans_sf"/>
</dbReference>
<keyword evidence="3 7" id="KW-0812">Transmembrane</keyword>
<dbReference type="Pfam" id="PF07690">
    <property type="entry name" value="MFS_1"/>
    <property type="match status" value="1"/>
</dbReference>
<reference evidence="10" key="1">
    <citation type="journal article" date="2017" name="Nat. Microbiol.">
        <title>Global analysis of biosynthetic gene clusters reveals vast potential of secondary metabolite production in Penicillium species.</title>
        <authorList>
            <person name="Nielsen J.C."/>
            <person name="Grijseels S."/>
            <person name="Prigent S."/>
            <person name="Ji B."/>
            <person name="Dainat J."/>
            <person name="Nielsen K.F."/>
            <person name="Frisvad J.C."/>
            <person name="Workman M."/>
            <person name="Nielsen J."/>
        </authorList>
    </citation>
    <scope>NUCLEOTIDE SEQUENCE [LARGE SCALE GENOMIC DNA]</scope>
    <source>
        <strain evidence="10">IBT 11843</strain>
    </source>
</reference>
<keyword evidence="10" id="KW-1185">Reference proteome</keyword>
<keyword evidence="2" id="KW-0813">Transport</keyword>
<evidence type="ECO:0000313" key="9">
    <source>
        <dbReference type="EMBL" id="OQD77791.1"/>
    </source>
</evidence>
<comment type="caution">
    <text evidence="9">The sequence shown here is derived from an EMBL/GenBank/DDBJ whole genome shotgun (WGS) entry which is preliminary data.</text>
</comment>
<dbReference type="Gene3D" id="1.20.1250.20">
    <property type="entry name" value="MFS general substrate transporter like domains"/>
    <property type="match status" value="2"/>
</dbReference>
<comment type="subcellular location">
    <subcellularLocation>
        <location evidence="1">Membrane</location>
        <topology evidence="1">Multi-pass membrane protein</topology>
    </subcellularLocation>
</comment>
<evidence type="ECO:0000256" key="6">
    <source>
        <dbReference type="SAM" id="MobiDB-lite"/>
    </source>
</evidence>
<dbReference type="CDD" id="cd17327">
    <property type="entry name" value="MFS_FEN2_like"/>
    <property type="match status" value="1"/>
</dbReference>
<evidence type="ECO:0000256" key="2">
    <source>
        <dbReference type="ARBA" id="ARBA00022448"/>
    </source>
</evidence>
<evidence type="ECO:0000256" key="3">
    <source>
        <dbReference type="ARBA" id="ARBA00022692"/>
    </source>
</evidence>
<dbReference type="PANTHER" id="PTHR43791:SF18">
    <property type="entry name" value="NICOTINIC ACID TRANSPORTER TNA1, PUTATIVE (AFU_ORTHOLOGUE AFUA_3G03820)-RELATED"/>
    <property type="match status" value="1"/>
</dbReference>
<protein>
    <recommendedName>
        <fullName evidence="8">Major facilitator superfamily (MFS) profile domain-containing protein</fullName>
    </recommendedName>
</protein>
<dbReference type="STRING" id="69771.A0A1V6PLD5"/>
<dbReference type="SUPFAM" id="SSF103473">
    <property type="entry name" value="MFS general substrate transporter"/>
    <property type="match status" value="1"/>
</dbReference>
<feature type="transmembrane region" description="Helical" evidence="7">
    <location>
        <begin position="92"/>
        <end position="113"/>
    </location>
</feature>
<evidence type="ECO:0000256" key="7">
    <source>
        <dbReference type="SAM" id="Phobius"/>
    </source>
</evidence>
<organism evidence="9 10">
    <name type="scientific">Penicillium decumbens</name>
    <dbReference type="NCBI Taxonomy" id="69771"/>
    <lineage>
        <taxon>Eukaryota</taxon>
        <taxon>Fungi</taxon>
        <taxon>Dikarya</taxon>
        <taxon>Ascomycota</taxon>
        <taxon>Pezizomycotina</taxon>
        <taxon>Eurotiomycetes</taxon>
        <taxon>Eurotiomycetidae</taxon>
        <taxon>Eurotiales</taxon>
        <taxon>Aspergillaceae</taxon>
        <taxon>Penicillium</taxon>
    </lineage>
</organism>
<dbReference type="EMBL" id="MDYL01000002">
    <property type="protein sequence ID" value="OQD77791.1"/>
    <property type="molecule type" value="Genomic_DNA"/>
</dbReference>
<feature type="transmembrane region" description="Helical" evidence="7">
    <location>
        <begin position="326"/>
        <end position="345"/>
    </location>
</feature>
<feature type="transmembrane region" description="Helical" evidence="7">
    <location>
        <begin position="418"/>
        <end position="436"/>
    </location>
</feature>
<feature type="transmembrane region" description="Helical" evidence="7">
    <location>
        <begin position="181"/>
        <end position="201"/>
    </location>
</feature>
<dbReference type="InterPro" id="IPR011701">
    <property type="entry name" value="MFS"/>
</dbReference>
<evidence type="ECO:0000256" key="5">
    <source>
        <dbReference type="ARBA" id="ARBA00023136"/>
    </source>
</evidence>
<proteinExistence type="predicted"/>
<feature type="transmembrane region" description="Helical" evidence="7">
    <location>
        <begin position="120"/>
        <end position="138"/>
    </location>
</feature>
<dbReference type="AlphaFoldDB" id="A0A1V6PLD5"/>
<feature type="transmembrane region" description="Helical" evidence="7">
    <location>
        <begin position="150"/>
        <end position="169"/>
    </location>
</feature>
<evidence type="ECO:0000256" key="4">
    <source>
        <dbReference type="ARBA" id="ARBA00022989"/>
    </source>
</evidence>
<dbReference type="InterPro" id="IPR020846">
    <property type="entry name" value="MFS_dom"/>
</dbReference>
<dbReference type="Proteomes" id="UP000191522">
    <property type="component" value="Unassembled WGS sequence"/>
</dbReference>
<dbReference type="PANTHER" id="PTHR43791">
    <property type="entry name" value="PERMEASE-RELATED"/>
    <property type="match status" value="1"/>
</dbReference>
<keyword evidence="4 7" id="KW-1133">Transmembrane helix</keyword>
<dbReference type="FunFam" id="1.20.1250.20:FF:000034">
    <property type="entry name" value="MFS general substrate transporter"/>
    <property type="match status" value="1"/>
</dbReference>
<feature type="transmembrane region" description="Helical" evidence="7">
    <location>
        <begin position="381"/>
        <end position="406"/>
    </location>
</feature>
<feature type="domain" description="Major facilitator superfamily (MFS) profile" evidence="8">
    <location>
        <begin position="54"/>
        <end position="476"/>
    </location>
</feature>
<gene>
    <name evidence="9" type="ORF">PENDEC_c002G03350</name>
</gene>
<accession>A0A1V6PLD5</accession>
<evidence type="ECO:0000259" key="8">
    <source>
        <dbReference type="PROSITE" id="PS50850"/>
    </source>
</evidence>
<feature type="transmembrane region" description="Helical" evidence="7">
    <location>
        <begin position="213"/>
        <end position="235"/>
    </location>
</feature>
<dbReference type="FunFam" id="1.20.1250.20:FF:000068">
    <property type="entry name" value="MFS general substrate transporter"/>
    <property type="match status" value="1"/>
</dbReference>
<feature type="region of interest" description="Disordered" evidence="6">
    <location>
        <begin position="1"/>
        <end position="35"/>
    </location>
</feature>
<sequence>MSDSSETPEKHSEHHVEKMVVHEKNPDQESGTMRSNDFSSIDEAAVLRKMDLRLIPMLSVLYLLAFLDRGNIGNAKIEGLVEDLNMTGPQYNWTLTVFFFTYCIFELPSNLLLKKLRPSRWLPLIMVAWGIVMTLMGIVQNYSGLLATRLFLGVAEAGLYPGVAYYITLWYPRHRAQYRQALFFSAASIAGAFSGLLAYGIAKMDGVGGYAGWRWIFILEGLLTIIVALFSPLAIHDSPETATFLTEQERRFVIHALRIQNSADEREMVQDEAEFRIKYVIDAFTDWQIYLGLFTYWGITCPLYGISLFLPSIIKDLGYKSSTAQLLTVPIYITAAVVAVCAAWFSDRRKQRSPFILFFMGLIAFDFIICLASSGRSVPGVVYFGVFIAVIGIYPAFPGNVTWISVNLAGDYKRAAGMAIYIGVGNLAGAMASNFYRAQDAPQYILGHSLELGFVVVGMITAVLTRFTYQRINRNRDRIDPSQYPSDPDSMGDRSPLFRYML</sequence>
<evidence type="ECO:0000256" key="1">
    <source>
        <dbReference type="ARBA" id="ARBA00004141"/>
    </source>
</evidence>
<dbReference type="GO" id="GO:0016020">
    <property type="term" value="C:membrane"/>
    <property type="evidence" value="ECO:0007669"/>
    <property type="project" value="UniProtKB-SubCell"/>
</dbReference>
<feature type="compositionally biased region" description="Basic and acidic residues" evidence="6">
    <location>
        <begin position="7"/>
        <end position="27"/>
    </location>
</feature>